<evidence type="ECO:0000313" key="13">
    <source>
        <dbReference type="EMBL" id="APF18244.1"/>
    </source>
</evidence>
<dbReference type="PANTHER" id="PTHR42878">
    <property type="entry name" value="TWO-COMPONENT HISTIDINE KINASE"/>
    <property type="match status" value="1"/>
</dbReference>
<dbReference type="InterPro" id="IPR036097">
    <property type="entry name" value="HisK_dim/P_sf"/>
</dbReference>
<feature type="domain" description="PAS" evidence="12">
    <location>
        <begin position="12"/>
        <end position="65"/>
    </location>
</feature>
<dbReference type="EMBL" id="CP018099">
    <property type="protein sequence ID" value="APF18244.1"/>
    <property type="molecule type" value="Genomic_DNA"/>
</dbReference>
<evidence type="ECO:0000256" key="2">
    <source>
        <dbReference type="ARBA" id="ARBA00004141"/>
    </source>
</evidence>
<keyword evidence="10" id="KW-0902">Two-component regulatory system</keyword>
<dbReference type="EC" id="2.7.13.3" evidence="3"/>
<evidence type="ECO:0000256" key="4">
    <source>
        <dbReference type="ARBA" id="ARBA00022679"/>
    </source>
</evidence>
<evidence type="ECO:0000256" key="9">
    <source>
        <dbReference type="ARBA" id="ARBA00022989"/>
    </source>
</evidence>
<dbReference type="PANTHER" id="PTHR42878:SF7">
    <property type="entry name" value="SENSOR HISTIDINE KINASE GLRK"/>
    <property type="match status" value="1"/>
</dbReference>
<evidence type="ECO:0000256" key="6">
    <source>
        <dbReference type="ARBA" id="ARBA00022741"/>
    </source>
</evidence>
<evidence type="ECO:0000256" key="11">
    <source>
        <dbReference type="ARBA" id="ARBA00023136"/>
    </source>
</evidence>
<keyword evidence="6" id="KW-0547">Nucleotide-binding</keyword>
<dbReference type="SUPFAM" id="SSF47384">
    <property type="entry name" value="Homodimeric domain of signal transducing histidine kinase"/>
    <property type="match status" value="1"/>
</dbReference>
<sequence>MAEQLKQTTLRDYQTTITILEHLTDAIFILKPDGAIQYANHVACDLLGLPLSQILKNNLNNFLHPPFLFEENEKSFLEQIYQHSILELERTLKHGSYATPVVISFGFVRNNQDEVDFIIASARDVSVRKNLEKELYQQQLYAQSRDRYKELGELAINIVHRLSQPITSIRLLVEMMQKKLQRTGEEKEQFEKNFTQITLLLNEMNEVITNIRNFAFLTEEEKLKPVDLLESLGNALQHLQYELTEHDVEVFINKDKQLPLVPGNPLNIQQAFTMLLRFYLNNWSHGGAAESRKLQIDLINMDEKWVELRFYEDRLSAKDIPFTKGSQALEQNFSLAVAQLMVTSSGGDFRHLAPKNKKHAFMLRFPAAHSDDRQQLLNMIDMMK</sequence>
<accession>H1XQ18</accession>
<gene>
    <name evidence="13" type="ORF">Cabys_1495</name>
    <name evidence="14" type="ORF">Calab_2659</name>
</gene>
<proteinExistence type="predicted"/>
<evidence type="ECO:0000313" key="14">
    <source>
        <dbReference type="EMBL" id="EHO42269.1"/>
    </source>
</evidence>
<evidence type="ECO:0000256" key="10">
    <source>
        <dbReference type="ARBA" id="ARBA00023012"/>
    </source>
</evidence>
<protein>
    <recommendedName>
        <fullName evidence="3">histidine kinase</fullName>
        <ecNumber evidence="3">2.7.13.3</ecNumber>
    </recommendedName>
</protein>
<dbReference type="Proteomes" id="UP000183868">
    <property type="component" value="Chromosome"/>
</dbReference>
<dbReference type="GO" id="GO:0000156">
    <property type="term" value="F:phosphorelay response regulator activity"/>
    <property type="evidence" value="ECO:0007669"/>
    <property type="project" value="TreeGrafter"/>
</dbReference>
<keyword evidence="5" id="KW-0812">Transmembrane</keyword>
<evidence type="ECO:0000313" key="16">
    <source>
        <dbReference type="Proteomes" id="UP000183868"/>
    </source>
</evidence>
<name>H1XQ18_CALAY</name>
<dbReference type="InterPro" id="IPR050351">
    <property type="entry name" value="BphY/WalK/GraS-like"/>
</dbReference>
<organism evidence="14 15">
    <name type="scientific">Caldithrix abyssi DSM 13497</name>
    <dbReference type="NCBI Taxonomy" id="880073"/>
    <lineage>
        <taxon>Bacteria</taxon>
        <taxon>Pseudomonadati</taxon>
        <taxon>Calditrichota</taxon>
        <taxon>Calditrichia</taxon>
        <taxon>Calditrichales</taxon>
        <taxon>Calditrichaceae</taxon>
        <taxon>Caldithrix</taxon>
    </lineage>
</organism>
<dbReference type="InterPro" id="IPR035965">
    <property type="entry name" value="PAS-like_dom_sf"/>
</dbReference>
<dbReference type="InterPro" id="IPR000014">
    <property type="entry name" value="PAS"/>
</dbReference>
<dbReference type="AlphaFoldDB" id="H1XQ18"/>
<dbReference type="PROSITE" id="PS50112">
    <property type="entry name" value="PAS"/>
    <property type="match status" value="1"/>
</dbReference>
<dbReference type="Pfam" id="PF00989">
    <property type="entry name" value="PAS"/>
    <property type="match status" value="1"/>
</dbReference>
<evidence type="ECO:0000256" key="7">
    <source>
        <dbReference type="ARBA" id="ARBA00022777"/>
    </source>
</evidence>
<keyword evidence="4" id="KW-0808">Transferase</keyword>
<dbReference type="RefSeq" id="WP_006929556.1">
    <property type="nucleotide sequence ID" value="NZ_CM001402.1"/>
</dbReference>
<dbReference type="InterPro" id="IPR003661">
    <property type="entry name" value="HisK_dim/P_dom"/>
</dbReference>
<dbReference type="NCBIfam" id="TIGR00229">
    <property type="entry name" value="sensory_box"/>
    <property type="match status" value="1"/>
</dbReference>
<dbReference type="SUPFAM" id="SSF55785">
    <property type="entry name" value="PYP-like sensor domain (PAS domain)"/>
    <property type="match status" value="1"/>
</dbReference>
<keyword evidence="15" id="KW-1185">Reference proteome</keyword>
<keyword evidence="9" id="KW-1133">Transmembrane helix</keyword>
<keyword evidence="11" id="KW-0472">Membrane</keyword>
<evidence type="ECO:0000256" key="5">
    <source>
        <dbReference type="ARBA" id="ARBA00022692"/>
    </source>
</evidence>
<dbReference type="Proteomes" id="UP000004671">
    <property type="component" value="Chromosome"/>
</dbReference>
<dbReference type="GO" id="GO:0030295">
    <property type="term" value="F:protein kinase activator activity"/>
    <property type="evidence" value="ECO:0007669"/>
    <property type="project" value="TreeGrafter"/>
</dbReference>
<dbReference type="GO" id="GO:0016020">
    <property type="term" value="C:membrane"/>
    <property type="evidence" value="ECO:0007669"/>
    <property type="project" value="UniProtKB-SubCell"/>
</dbReference>
<dbReference type="CDD" id="cd00130">
    <property type="entry name" value="PAS"/>
    <property type="match status" value="1"/>
</dbReference>
<keyword evidence="7" id="KW-0418">Kinase</keyword>
<dbReference type="InterPro" id="IPR013767">
    <property type="entry name" value="PAS_fold"/>
</dbReference>
<dbReference type="Gene3D" id="3.30.450.20">
    <property type="entry name" value="PAS domain"/>
    <property type="match status" value="1"/>
</dbReference>
<evidence type="ECO:0000313" key="15">
    <source>
        <dbReference type="Proteomes" id="UP000004671"/>
    </source>
</evidence>
<comment type="subcellular location">
    <subcellularLocation>
        <location evidence="2">Membrane</location>
        <topology evidence="2">Multi-pass membrane protein</topology>
    </subcellularLocation>
</comment>
<dbReference type="eggNOG" id="COG5000">
    <property type="taxonomic scope" value="Bacteria"/>
</dbReference>
<dbReference type="GO" id="GO:0006355">
    <property type="term" value="P:regulation of DNA-templated transcription"/>
    <property type="evidence" value="ECO:0007669"/>
    <property type="project" value="InterPro"/>
</dbReference>
<dbReference type="OrthoDB" id="8872837at2"/>
<dbReference type="EMBL" id="CM001402">
    <property type="protein sequence ID" value="EHO42269.1"/>
    <property type="molecule type" value="Genomic_DNA"/>
</dbReference>
<evidence type="ECO:0000256" key="8">
    <source>
        <dbReference type="ARBA" id="ARBA00022840"/>
    </source>
</evidence>
<reference evidence="14 15" key="1">
    <citation type="submission" date="2011-09" db="EMBL/GenBank/DDBJ databases">
        <title>The permanent draft genome of Caldithrix abyssi DSM 13497.</title>
        <authorList>
            <consortium name="US DOE Joint Genome Institute (JGI-PGF)"/>
            <person name="Lucas S."/>
            <person name="Han J."/>
            <person name="Lapidus A."/>
            <person name="Bruce D."/>
            <person name="Goodwin L."/>
            <person name="Pitluck S."/>
            <person name="Peters L."/>
            <person name="Kyrpides N."/>
            <person name="Mavromatis K."/>
            <person name="Ivanova N."/>
            <person name="Mikhailova N."/>
            <person name="Chertkov O."/>
            <person name="Detter J.C."/>
            <person name="Tapia R."/>
            <person name="Han C."/>
            <person name="Land M."/>
            <person name="Hauser L."/>
            <person name="Markowitz V."/>
            <person name="Cheng J.-F."/>
            <person name="Hugenholtz P."/>
            <person name="Woyke T."/>
            <person name="Wu D."/>
            <person name="Spring S."/>
            <person name="Brambilla E."/>
            <person name="Klenk H.-P."/>
            <person name="Eisen J.A."/>
        </authorList>
    </citation>
    <scope>NUCLEOTIDE SEQUENCE [LARGE SCALE GENOMIC DNA]</scope>
    <source>
        <strain evidence="14 15">DSM 13497</strain>
    </source>
</reference>
<dbReference type="GO" id="GO:0000155">
    <property type="term" value="F:phosphorelay sensor kinase activity"/>
    <property type="evidence" value="ECO:0007669"/>
    <property type="project" value="InterPro"/>
</dbReference>
<dbReference type="STRING" id="880073.Cabys_1495"/>
<dbReference type="GO" id="GO:0005524">
    <property type="term" value="F:ATP binding"/>
    <property type="evidence" value="ECO:0007669"/>
    <property type="project" value="UniProtKB-KW"/>
</dbReference>
<dbReference type="SMART" id="SM00091">
    <property type="entry name" value="PAS"/>
    <property type="match status" value="1"/>
</dbReference>
<dbReference type="HOGENOM" id="CLU_719025_0_0_0"/>
<keyword evidence="8" id="KW-0067">ATP-binding</keyword>
<dbReference type="GO" id="GO:0007234">
    <property type="term" value="P:osmosensory signaling via phosphorelay pathway"/>
    <property type="evidence" value="ECO:0007669"/>
    <property type="project" value="TreeGrafter"/>
</dbReference>
<comment type="catalytic activity">
    <reaction evidence="1">
        <text>ATP + protein L-histidine = ADP + protein N-phospho-L-histidine.</text>
        <dbReference type="EC" id="2.7.13.3"/>
    </reaction>
</comment>
<dbReference type="Gene3D" id="1.10.287.130">
    <property type="match status" value="1"/>
</dbReference>
<evidence type="ECO:0000256" key="3">
    <source>
        <dbReference type="ARBA" id="ARBA00012438"/>
    </source>
</evidence>
<evidence type="ECO:0000259" key="12">
    <source>
        <dbReference type="PROSITE" id="PS50112"/>
    </source>
</evidence>
<dbReference type="PaxDb" id="880073-Calab_2659"/>
<evidence type="ECO:0000256" key="1">
    <source>
        <dbReference type="ARBA" id="ARBA00000085"/>
    </source>
</evidence>
<dbReference type="KEGG" id="caby:Cabys_1495"/>
<dbReference type="CDD" id="cd00082">
    <property type="entry name" value="HisKA"/>
    <property type="match status" value="1"/>
</dbReference>
<reference evidence="13 16" key="2">
    <citation type="submission" date="2016-11" db="EMBL/GenBank/DDBJ databases">
        <title>Genomic analysis of Caldithrix abyssi and proposal of a novel bacterial phylum Caldithrichaeota.</title>
        <authorList>
            <person name="Kublanov I."/>
            <person name="Sigalova O."/>
            <person name="Gavrilov S."/>
            <person name="Lebedinsky A."/>
            <person name="Ivanova N."/>
            <person name="Daum C."/>
            <person name="Reddy T."/>
            <person name="Klenk H.P."/>
            <person name="Goker M."/>
            <person name="Reva O."/>
            <person name="Miroshnichenko M."/>
            <person name="Kyprides N."/>
            <person name="Woyke T."/>
            <person name="Gelfand M."/>
        </authorList>
    </citation>
    <scope>NUCLEOTIDE SEQUENCE [LARGE SCALE GENOMIC DNA]</scope>
    <source>
        <strain evidence="13 16">LF13</strain>
    </source>
</reference>
<dbReference type="SMART" id="SM00388">
    <property type="entry name" value="HisKA"/>
    <property type="match status" value="1"/>
</dbReference>